<evidence type="ECO:0000313" key="1">
    <source>
        <dbReference type="EMBL" id="CAG8535762.1"/>
    </source>
</evidence>
<dbReference type="AlphaFoldDB" id="A0A9N9AMC0"/>
<dbReference type="SUPFAM" id="SSF47095">
    <property type="entry name" value="HMG-box"/>
    <property type="match status" value="1"/>
</dbReference>
<sequence length="108" mass="12191">MTFFETLIVQNIFPPSLNDPNVILNELPRHFNSQSVTAYGVFKMNVHKEAQRLGVGNNTEINAVVSKMWNSASPADKNQYCVLASATTAVLPRRFPFFEIQYANIIWG</sequence>
<accession>A0A9N9AMC0</accession>
<dbReference type="Proteomes" id="UP000789405">
    <property type="component" value="Unassembled WGS sequence"/>
</dbReference>
<reference evidence="1" key="1">
    <citation type="submission" date="2021-06" db="EMBL/GenBank/DDBJ databases">
        <authorList>
            <person name="Kallberg Y."/>
            <person name="Tangrot J."/>
            <person name="Rosling A."/>
        </authorList>
    </citation>
    <scope>NUCLEOTIDE SEQUENCE</scope>
    <source>
        <strain evidence="1">MA453B</strain>
    </source>
</reference>
<keyword evidence="2" id="KW-1185">Reference proteome</keyword>
<dbReference type="InterPro" id="IPR036910">
    <property type="entry name" value="HMG_box_dom_sf"/>
</dbReference>
<dbReference type="EMBL" id="CAJVPY010001772">
    <property type="protein sequence ID" value="CAG8535762.1"/>
    <property type="molecule type" value="Genomic_DNA"/>
</dbReference>
<evidence type="ECO:0000313" key="2">
    <source>
        <dbReference type="Proteomes" id="UP000789405"/>
    </source>
</evidence>
<protein>
    <submittedName>
        <fullName evidence="1">7956_t:CDS:1</fullName>
    </submittedName>
</protein>
<name>A0A9N9AMC0_9GLOM</name>
<dbReference type="OrthoDB" id="2359699at2759"/>
<gene>
    <name evidence="1" type="ORF">DERYTH_LOCUS4562</name>
</gene>
<organism evidence="1 2">
    <name type="scientific">Dentiscutata erythropus</name>
    <dbReference type="NCBI Taxonomy" id="1348616"/>
    <lineage>
        <taxon>Eukaryota</taxon>
        <taxon>Fungi</taxon>
        <taxon>Fungi incertae sedis</taxon>
        <taxon>Mucoromycota</taxon>
        <taxon>Glomeromycotina</taxon>
        <taxon>Glomeromycetes</taxon>
        <taxon>Diversisporales</taxon>
        <taxon>Gigasporaceae</taxon>
        <taxon>Dentiscutata</taxon>
    </lineage>
</organism>
<proteinExistence type="predicted"/>
<comment type="caution">
    <text evidence="1">The sequence shown here is derived from an EMBL/GenBank/DDBJ whole genome shotgun (WGS) entry which is preliminary data.</text>
</comment>